<sequence>MSIDSTQRFLDVVFERLLNENASSLMAMKALIVEGTNEIRNRESAATSEAPIINGRKRVLRAEHLPDVCSPQVAADYLQISRTRVYEYCGIAPEAGGIPSYTIGGSRKIDKADLLRWKEAQKARAAERFAHD</sequence>
<proteinExistence type="predicted"/>
<dbReference type="EMBL" id="CP051680">
    <property type="protein sequence ID" value="QJD87588.1"/>
    <property type="molecule type" value="Genomic_DNA"/>
</dbReference>
<dbReference type="AlphaFoldDB" id="A0A7Z2VQG8"/>
<accession>A0A7Z2VQG8</accession>
<dbReference type="InterPro" id="IPR041657">
    <property type="entry name" value="HTH_17"/>
</dbReference>
<evidence type="ECO:0000259" key="1">
    <source>
        <dbReference type="Pfam" id="PF12728"/>
    </source>
</evidence>
<dbReference type="KEGG" id="cheb:HH215_33345"/>
<keyword evidence="3" id="KW-1185">Reference proteome</keyword>
<evidence type="ECO:0000313" key="2">
    <source>
        <dbReference type="EMBL" id="QJD87588.1"/>
    </source>
</evidence>
<dbReference type="Pfam" id="PF12728">
    <property type="entry name" value="HTH_17"/>
    <property type="match status" value="1"/>
</dbReference>
<gene>
    <name evidence="2" type="ORF">HH215_33345</name>
</gene>
<organism evidence="2 3">
    <name type="scientific">Cohnella herbarum</name>
    <dbReference type="NCBI Taxonomy" id="2728023"/>
    <lineage>
        <taxon>Bacteria</taxon>
        <taxon>Bacillati</taxon>
        <taxon>Bacillota</taxon>
        <taxon>Bacilli</taxon>
        <taxon>Bacillales</taxon>
        <taxon>Paenibacillaceae</taxon>
        <taxon>Cohnella</taxon>
    </lineage>
</organism>
<protein>
    <submittedName>
        <fullName evidence="2">Helix-turn-helix domain-containing protein</fullName>
    </submittedName>
</protein>
<name>A0A7Z2VQG8_9BACL</name>
<dbReference type="Proteomes" id="UP000502248">
    <property type="component" value="Chromosome"/>
</dbReference>
<reference evidence="2 3" key="1">
    <citation type="submission" date="2020-04" db="EMBL/GenBank/DDBJ databases">
        <title>Genome sequencing of novel species.</title>
        <authorList>
            <person name="Heo J."/>
            <person name="Kim S.-J."/>
            <person name="Kim J.-S."/>
            <person name="Hong S.-B."/>
            <person name="Kwon S.-W."/>
        </authorList>
    </citation>
    <scope>NUCLEOTIDE SEQUENCE [LARGE SCALE GENOMIC DNA]</scope>
    <source>
        <strain evidence="2 3">MFER-1</strain>
    </source>
</reference>
<evidence type="ECO:0000313" key="3">
    <source>
        <dbReference type="Proteomes" id="UP000502248"/>
    </source>
</evidence>
<feature type="domain" description="Helix-turn-helix" evidence="1">
    <location>
        <begin position="70"/>
        <end position="121"/>
    </location>
</feature>
<dbReference type="RefSeq" id="WP_169283831.1">
    <property type="nucleotide sequence ID" value="NZ_CP051680.1"/>
</dbReference>